<dbReference type="AlphaFoldDB" id="A0A923SLP2"/>
<evidence type="ECO:0000313" key="16">
    <source>
        <dbReference type="Proteomes" id="UP000644115"/>
    </source>
</evidence>
<reference evidence="15" key="1">
    <citation type="submission" date="2020-08" db="EMBL/GenBank/DDBJ databases">
        <authorList>
            <person name="Liu C."/>
            <person name="Sun Q."/>
        </authorList>
    </citation>
    <scope>NUCLEOTIDE SEQUENCE</scope>
    <source>
        <strain evidence="15">BX16</strain>
    </source>
</reference>
<name>A0A923SLP2_9FIRM</name>
<evidence type="ECO:0000313" key="15">
    <source>
        <dbReference type="EMBL" id="MBC5999317.1"/>
    </source>
</evidence>
<evidence type="ECO:0000256" key="12">
    <source>
        <dbReference type="ARBA" id="ARBA00048594"/>
    </source>
</evidence>
<dbReference type="Pfam" id="PF00625">
    <property type="entry name" value="Guanylate_kin"/>
    <property type="match status" value="1"/>
</dbReference>
<keyword evidence="7 13" id="KW-0808">Transferase</keyword>
<keyword evidence="16" id="KW-1185">Reference proteome</keyword>
<dbReference type="InterPro" id="IPR017665">
    <property type="entry name" value="Guanylate_kinase"/>
</dbReference>
<feature type="domain" description="Guanylate kinase-like" evidence="14">
    <location>
        <begin position="4"/>
        <end position="182"/>
    </location>
</feature>
<comment type="subcellular location">
    <subcellularLocation>
        <location evidence="2 13">Cytoplasm</location>
    </subcellularLocation>
</comment>
<evidence type="ECO:0000256" key="6">
    <source>
        <dbReference type="ARBA" id="ARBA00022490"/>
    </source>
</evidence>
<gene>
    <name evidence="13 15" type="primary">gmk</name>
    <name evidence="15" type="ORF">H8876_04825</name>
</gene>
<comment type="similarity">
    <text evidence="3 13">Belongs to the guanylate kinase family.</text>
</comment>
<dbReference type="SMART" id="SM00072">
    <property type="entry name" value="GuKc"/>
    <property type="match status" value="1"/>
</dbReference>
<keyword evidence="9 13" id="KW-0418">Kinase</keyword>
<evidence type="ECO:0000256" key="1">
    <source>
        <dbReference type="ARBA" id="ARBA00003531"/>
    </source>
</evidence>
<comment type="catalytic activity">
    <reaction evidence="12 13">
        <text>GMP + ATP = GDP + ADP</text>
        <dbReference type="Rhea" id="RHEA:20780"/>
        <dbReference type="ChEBI" id="CHEBI:30616"/>
        <dbReference type="ChEBI" id="CHEBI:58115"/>
        <dbReference type="ChEBI" id="CHEBI:58189"/>
        <dbReference type="ChEBI" id="CHEBI:456216"/>
        <dbReference type="EC" id="2.7.4.8"/>
    </reaction>
</comment>
<keyword evidence="6 13" id="KW-0963">Cytoplasm</keyword>
<proteinExistence type="inferred from homology"/>
<dbReference type="EC" id="2.7.4.8" evidence="4 13"/>
<feature type="binding site" evidence="13">
    <location>
        <begin position="11"/>
        <end position="18"/>
    </location>
    <ligand>
        <name>ATP</name>
        <dbReference type="ChEBI" id="CHEBI:30616"/>
    </ligand>
</feature>
<evidence type="ECO:0000256" key="4">
    <source>
        <dbReference type="ARBA" id="ARBA00012961"/>
    </source>
</evidence>
<evidence type="ECO:0000256" key="5">
    <source>
        <dbReference type="ARBA" id="ARBA00016296"/>
    </source>
</evidence>
<dbReference type="EMBL" id="JACRWC010000058">
    <property type="protein sequence ID" value="MBC5999317.1"/>
    <property type="molecule type" value="Genomic_DNA"/>
</dbReference>
<evidence type="ECO:0000256" key="3">
    <source>
        <dbReference type="ARBA" id="ARBA00005790"/>
    </source>
</evidence>
<keyword evidence="8 13" id="KW-0547">Nucleotide-binding</keyword>
<dbReference type="PANTHER" id="PTHR23117:SF13">
    <property type="entry name" value="GUANYLATE KINASE"/>
    <property type="match status" value="1"/>
</dbReference>
<dbReference type="GO" id="GO:0005829">
    <property type="term" value="C:cytosol"/>
    <property type="evidence" value="ECO:0007669"/>
    <property type="project" value="TreeGrafter"/>
</dbReference>
<dbReference type="InterPro" id="IPR008144">
    <property type="entry name" value="Guanylate_kin-like_dom"/>
</dbReference>
<evidence type="ECO:0000259" key="14">
    <source>
        <dbReference type="PROSITE" id="PS50052"/>
    </source>
</evidence>
<evidence type="ECO:0000256" key="13">
    <source>
        <dbReference type="HAMAP-Rule" id="MF_00328"/>
    </source>
</evidence>
<sequence length="204" mass="23511">MAKGKLFVISGPSGAGKGTICKEIFDQERNIELSVSMTTRQPRQGEIDKVHYHFVTKNDFDQLIEEDGFMEYANVYGNYYGTPRAQVMEWLEQGIDVILEIDVQGALQVQKNYDDGVYIFILPPSLEELKKRIRGRGSETEETMARRLGEALHEIHNIDKYDYRVINEDLDTAIDRVRAIITAEQCKINGEEVDWIVNKYKEDL</sequence>
<comment type="function">
    <text evidence="1 13">Essential for recycling GMP and indirectly, cGMP.</text>
</comment>
<dbReference type="FunFam" id="3.30.63.10:FF:000005">
    <property type="entry name" value="Guanylate kinase"/>
    <property type="match status" value="1"/>
</dbReference>
<evidence type="ECO:0000256" key="2">
    <source>
        <dbReference type="ARBA" id="ARBA00004496"/>
    </source>
</evidence>
<dbReference type="SUPFAM" id="SSF52540">
    <property type="entry name" value="P-loop containing nucleoside triphosphate hydrolases"/>
    <property type="match status" value="1"/>
</dbReference>
<dbReference type="GO" id="GO:0004385">
    <property type="term" value="F:GMP kinase activity"/>
    <property type="evidence" value="ECO:0007669"/>
    <property type="project" value="UniProtKB-UniRule"/>
</dbReference>
<dbReference type="Gene3D" id="3.30.63.10">
    <property type="entry name" value="Guanylate Kinase phosphate binding domain"/>
    <property type="match status" value="1"/>
</dbReference>
<evidence type="ECO:0000256" key="11">
    <source>
        <dbReference type="ARBA" id="ARBA00030128"/>
    </source>
</evidence>
<dbReference type="PANTHER" id="PTHR23117">
    <property type="entry name" value="GUANYLATE KINASE-RELATED"/>
    <property type="match status" value="1"/>
</dbReference>
<dbReference type="NCBIfam" id="TIGR03263">
    <property type="entry name" value="guanyl_kin"/>
    <property type="match status" value="1"/>
</dbReference>
<accession>A0A923SLP2</accession>
<dbReference type="HAMAP" id="MF_00328">
    <property type="entry name" value="Guanylate_kinase"/>
    <property type="match status" value="1"/>
</dbReference>
<comment type="caution">
    <text evidence="15">The sequence shown here is derived from an EMBL/GenBank/DDBJ whole genome shotgun (WGS) entry which is preliminary data.</text>
</comment>
<evidence type="ECO:0000256" key="7">
    <source>
        <dbReference type="ARBA" id="ARBA00022679"/>
    </source>
</evidence>
<evidence type="ECO:0000256" key="10">
    <source>
        <dbReference type="ARBA" id="ARBA00022840"/>
    </source>
</evidence>
<organism evidence="15 16">
    <name type="scientific">Lentihominibacter faecis</name>
    <dbReference type="NCBI Taxonomy" id="2764712"/>
    <lineage>
        <taxon>Bacteria</taxon>
        <taxon>Bacillati</taxon>
        <taxon>Bacillota</taxon>
        <taxon>Clostridia</taxon>
        <taxon>Peptostreptococcales</taxon>
        <taxon>Anaerovoracaceae</taxon>
        <taxon>Lentihominibacter</taxon>
    </lineage>
</organism>
<dbReference type="CDD" id="cd00071">
    <property type="entry name" value="GMPK"/>
    <property type="match status" value="1"/>
</dbReference>
<dbReference type="Proteomes" id="UP000644115">
    <property type="component" value="Unassembled WGS sequence"/>
</dbReference>
<dbReference type="PROSITE" id="PS50052">
    <property type="entry name" value="GUANYLATE_KINASE_2"/>
    <property type="match status" value="1"/>
</dbReference>
<evidence type="ECO:0000256" key="8">
    <source>
        <dbReference type="ARBA" id="ARBA00022741"/>
    </source>
</evidence>
<protein>
    <recommendedName>
        <fullName evidence="5 13">Guanylate kinase</fullName>
        <ecNumber evidence="4 13">2.7.4.8</ecNumber>
    </recommendedName>
    <alternativeName>
        <fullName evidence="11 13">GMP kinase</fullName>
    </alternativeName>
</protein>
<dbReference type="GO" id="GO:0005524">
    <property type="term" value="F:ATP binding"/>
    <property type="evidence" value="ECO:0007669"/>
    <property type="project" value="UniProtKB-UniRule"/>
</dbReference>
<dbReference type="Gene3D" id="3.40.50.300">
    <property type="entry name" value="P-loop containing nucleotide triphosphate hydrolases"/>
    <property type="match status" value="1"/>
</dbReference>
<evidence type="ECO:0000256" key="9">
    <source>
        <dbReference type="ARBA" id="ARBA00022777"/>
    </source>
</evidence>
<dbReference type="RefSeq" id="WP_249286767.1">
    <property type="nucleotide sequence ID" value="NZ_JACRWC010000058.1"/>
</dbReference>
<dbReference type="InterPro" id="IPR008145">
    <property type="entry name" value="GK/Ca_channel_bsu"/>
</dbReference>
<dbReference type="InterPro" id="IPR027417">
    <property type="entry name" value="P-loop_NTPase"/>
</dbReference>
<keyword evidence="10 13" id="KW-0067">ATP-binding</keyword>